<feature type="compositionally biased region" description="Polar residues" evidence="1">
    <location>
        <begin position="445"/>
        <end position="455"/>
    </location>
</feature>
<feature type="compositionally biased region" description="Acidic residues" evidence="1">
    <location>
        <begin position="392"/>
        <end position="411"/>
    </location>
</feature>
<comment type="caution">
    <text evidence="3">The sequence shown here is derived from an EMBL/GenBank/DDBJ whole genome shotgun (WGS) entry which is preliminary data.</text>
</comment>
<dbReference type="SUPFAM" id="SSF103647">
    <property type="entry name" value="TSP type-3 repeat"/>
    <property type="match status" value="1"/>
</dbReference>
<evidence type="ECO:0000259" key="2">
    <source>
        <dbReference type="Pfam" id="PF13403"/>
    </source>
</evidence>
<accession>A0A545SWR6</accession>
<dbReference type="EMBL" id="VICH01000004">
    <property type="protein sequence ID" value="TQV69401.1"/>
    <property type="molecule type" value="Genomic_DNA"/>
</dbReference>
<protein>
    <recommendedName>
        <fullName evidence="2">Hedgehog/Intein (Hint) domain-containing protein</fullName>
    </recommendedName>
</protein>
<dbReference type="Pfam" id="PF13403">
    <property type="entry name" value="Hint_2"/>
    <property type="match status" value="1"/>
</dbReference>
<evidence type="ECO:0000313" key="4">
    <source>
        <dbReference type="Proteomes" id="UP000315816"/>
    </source>
</evidence>
<feature type="compositionally biased region" description="Acidic residues" evidence="1">
    <location>
        <begin position="366"/>
        <end position="375"/>
    </location>
</feature>
<feature type="domain" description="Hedgehog/Intein (Hint)" evidence="2">
    <location>
        <begin position="548"/>
        <end position="686"/>
    </location>
</feature>
<reference evidence="3 4" key="1">
    <citation type="submission" date="2019-06" db="EMBL/GenBank/DDBJ databases">
        <title>A novel species of marine bacteria.</title>
        <authorList>
            <person name="Wang Y."/>
        </authorList>
    </citation>
    <scope>NUCLEOTIDE SEQUENCE [LARGE SCALE GENOMIC DNA]</scope>
    <source>
        <strain evidence="3 4">MA1-10</strain>
    </source>
</reference>
<evidence type="ECO:0000256" key="1">
    <source>
        <dbReference type="SAM" id="MobiDB-lite"/>
    </source>
</evidence>
<keyword evidence="4" id="KW-1185">Reference proteome</keyword>
<dbReference type="InterPro" id="IPR028974">
    <property type="entry name" value="TSP_type-3_rpt"/>
</dbReference>
<dbReference type="Gene3D" id="2.170.16.10">
    <property type="entry name" value="Hedgehog/Intein (Hint) domain"/>
    <property type="match status" value="1"/>
</dbReference>
<proteinExistence type="predicted"/>
<dbReference type="AlphaFoldDB" id="A0A545SWR6"/>
<name>A0A545SWR6_9RHOB</name>
<feature type="compositionally biased region" description="Polar residues" evidence="1">
    <location>
        <begin position="378"/>
        <end position="389"/>
    </location>
</feature>
<feature type="region of interest" description="Disordered" evidence="1">
    <location>
        <begin position="352"/>
        <end position="485"/>
    </location>
</feature>
<evidence type="ECO:0000313" key="3">
    <source>
        <dbReference type="EMBL" id="TQV69401.1"/>
    </source>
</evidence>
<sequence length="734" mass="76860">MATLDNAIWLTGTSGEAENGSTVISDGANDTTVTASFTGDWAPVTNGGSTIADFGGKFISSQNTANYEFSSPIENVSFDFQHVNSSGSANDDSWTIRAYDENGDLIDSDDIVASISGLDQDTVTVNPDGSVTIEAEGSAVNDVSFNYTGGFVSEINLTFEPGDDASITGGSGISDLTFDIAPDLDGDNVPDAIDIDVDGDGILNEDEGAGDTTLTVTFDGDFYSGSENSWEILDENGNVVASGDVTSSGVETWDVSVPPGSNYTFKVVDTFGDGLGWTSGDSNSDAGFSLSIGGTTVLDNGGNPISSTGYEDFGSETSFTFDLDPLDTDGDGVADYLDLDSDNDGILDNVEAQTSTGDVAPTGVDSDGDGLDDAYDATPTTGAVGSNGLSPEDTDNDGVDDYLDLDSDNDGITDNVEAQTSTGYVAPTGIDTDGDGIDDAYDATPTTGLAGSNGLTPEDTDGDDTEDYRDTDSDGDGISDTDEAGHGVDQAAIDASGDADGDGIKDVVDDVDGWDVNDDDVDGSGNITLDDTDGDAGSGGDFDYRDVICFTTNSLILTDRGERPVQDLRVGDMVVTRDHGLQPIRWTGRKTTIGAGRLAPVRIQAGTFGNHSDLIVSPQHRMVYEGPQANLLFAQPEVMIPAVHLLHSGSAKQTEMEQVTYFHIMFDAHQVIFANGAATESFHPGHQGLSAVHDAARDELFTLFPELRSEPRQYGDTARMVLKGYEARVLDLTR</sequence>
<dbReference type="InterPro" id="IPR036844">
    <property type="entry name" value="Hint_dom_sf"/>
</dbReference>
<dbReference type="Gene3D" id="4.10.1080.10">
    <property type="entry name" value="TSP type-3 repeat"/>
    <property type="match status" value="2"/>
</dbReference>
<dbReference type="OrthoDB" id="6305173at2"/>
<feature type="compositionally biased region" description="Acidic residues" evidence="1">
    <location>
        <begin position="432"/>
        <end position="441"/>
    </location>
</feature>
<dbReference type="RefSeq" id="WP_142853149.1">
    <property type="nucleotide sequence ID" value="NZ_FXWW01000001.1"/>
</dbReference>
<gene>
    <name evidence="3" type="ORF">FIL88_07600</name>
</gene>
<feature type="compositionally biased region" description="Acidic residues" evidence="1">
    <location>
        <begin position="458"/>
        <end position="482"/>
    </location>
</feature>
<dbReference type="InterPro" id="IPR028992">
    <property type="entry name" value="Hedgehog/Intein_dom"/>
</dbReference>
<organism evidence="3 4">
    <name type="scientific">Aliiroseovarius halocynthiae</name>
    <dbReference type="NCBI Taxonomy" id="985055"/>
    <lineage>
        <taxon>Bacteria</taxon>
        <taxon>Pseudomonadati</taxon>
        <taxon>Pseudomonadota</taxon>
        <taxon>Alphaproteobacteria</taxon>
        <taxon>Rhodobacterales</taxon>
        <taxon>Paracoccaceae</taxon>
        <taxon>Aliiroseovarius</taxon>
    </lineage>
</organism>
<dbReference type="Proteomes" id="UP000315816">
    <property type="component" value="Unassembled WGS sequence"/>
</dbReference>
<dbReference type="SUPFAM" id="SSF51294">
    <property type="entry name" value="Hedgehog/intein (Hint) domain"/>
    <property type="match status" value="1"/>
</dbReference>
<dbReference type="GO" id="GO:0005509">
    <property type="term" value="F:calcium ion binding"/>
    <property type="evidence" value="ECO:0007669"/>
    <property type="project" value="InterPro"/>
</dbReference>